<feature type="compositionally biased region" description="Basic and acidic residues" evidence="3">
    <location>
        <begin position="877"/>
        <end position="886"/>
    </location>
</feature>
<keyword evidence="2" id="KW-0539">Nucleus</keyword>
<dbReference type="PANTHER" id="PTHR47305">
    <property type="entry name" value="BEN DOMAIN-CONTAINING PROTEIN 2"/>
    <property type="match status" value="1"/>
</dbReference>
<dbReference type="Pfam" id="PF10523">
    <property type="entry name" value="BEN"/>
    <property type="match status" value="1"/>
</dbReference>
<feature type="compositionally biased region" description="Polar residues" evidence="3">
    <location>
        <begin position="859"/>
        <end position="876"/>
    </location>
</feature>
<dbReference type="EMBL" id="OX460343">
    <property type="protein sequence ID" value="CAI9180189.1"/>
    <property type="molecule type" value="Genomic_DNA"/>
</dbReference>
<feature type="region of interest" description="Disordered" evidence="3">
    <location>
        <begin position="858"/>
        <end position="886"/>
    </location>
</feature>
<feature type="domain" description="BEN" evidence="4">
    <location>
        <begin position="781"/>
        <end position="858"/>
    </location>
</feature>
<feature type="compositionally biased region" description="Polar residues" evidence="3">
    <location>
        <begin position="431"/>
        <end position="448"/>
    </location>
</feature>
<feature type="domain" description="BEN" evidence="4">
    <location>
        <begin position="604"/>
        <end position="681"/>
    </location>
</feature>
<protein>
    <recommendedName>
        <fullName evidence="4">BEN domain-containing protein</fullName>
    </recommendedName>
</protein>
<name>A0ABN9A2G6_RANTA</name>
<feature type="region of interest" description="Disordered" evidence="3">
    <location>
        <begin position="681"/>
        <end position="748"/>
    </location>
</feature>
<dbReference type="Proteomes" id="UP001176941">
    <property type="component" value="Chromosome X"/>
</dbReference>
<accession>A0ABN9A2G6</accession>
<comment type="subcellular location">
    <subcellularLocation>
        <location evidence="1">Nucleus</location>
    </subcellularLocation>
</comment>
<dbReference type="InterPro" id="IPR018379">
    <property type="entry name" value="BEN_domain"/>
</dbReference>
<evidence type="ECO:0000256" key="3">
    <source>
        <dbReference type="SAM" id="MobiDB-lite"/>
    </source>
</evidence>
<organism evidence="5 6">
    <name type="scientific">Rangifer tarandus platyrhynchus</name>
    <name type="common">Svalbard reindeer</name>
    <dbReference type="NCBI Taxonomy" id="3082113"/>
    <lineage>
        <taxon>Eukaryota</taxon>
        <taxon>Metazoa</taxon>
        <taxon>Chordata</taxon>
        <taxon>Craniata</taxon>
        <taxon>Vertebrata</taxon>
        <taxon>Euteleostomi</taxon>
        <taxon>Mammalia</taxon>
        <taxon>Eutheria</taxon>
        <taxon>Laurasiatheria</taxon>
        <taxon>Artiodactyla</taxon>
        <taxon>Ruminantia</taxon>
        <taxon>Pecora</taxon>
        <taxon>Cervidae</taxon>
        <taxon>Odocoileinae</taxon>
        <taxon>Rangifer</taxon>
    </lineage>
</organism>
<dbReference type="PANTHER" id="PTHR47305:SF3">
    <property type="entry name" value="BEN DOMAIN-CONTAINING PROTEIN 2"/>
    <property type="match status" value="1"/>
</dbReference>
<evidence type="ECO:0000256" key="1">
    <source>
        <dbReference type="ARBA" id="ARBA00004123"/>
    </source>
</evidence>
<feature type="region of interest" description="Disordered" evidence="3">
    <location>
        <begin position="431"/>
        <end position="451"/>
    </location>
</feature>
<feature type="compositionally biased region" description="Polar residues" evidence="3">
    <location>
        <begin position="708"/>
        <end position="733"/>
    </location>
</feature>
<proteinExistence type="predicted"/>
<evidence type="ECO:0000259" key="4">
    <source>
        <dbReference type="SMART" id="SM01025"/>
    </source>
</evidence>
<sequence length="886" mass="96963">MSEEDDCIVLSVGDDDNNDDDDDVEVVVIQDTGTDLAEDSFSDDEVLVLLTNSEDGSDVPEEPPELSCEMEDFAALNSQVVSCLASLKRGNPDSEEVESMPLYKRGRPSIPEDNCMENNAPEDLFHGNRQNLLAELERYCQNLNELTEIISSQINHLRGIVSEMQRFLGRPQTLPCGDGNPPSPAERQENDAETNPGGASLQLAACPELQQLTPSESPSLPRIVSTYSLQSSHDSDSPFSRLTLSPIFSEGDEHINSDLLSVQDPLAELIADLPQVESSLPDNFETVRYSTINNRMNPDTALPSLCIAPNFEVAETSLENNPETMSYSTLSGNDSGLSSLSVNLPPNFGAEKFILTQMPIKEETGVENSSQTVYYPALLGNIIDPSTDSSSHSVPPNFGFEKVVLLEMPGQAEITVDNSYQIVGNETVMGNETEVGNDSNPDTGSSPLSIPPSVEMVVKSETSLESDTPVMNQSPFLEYDRDEDASYVFIPSDVGSGIEMSSEAENHASVIKNDSDQQIDSESFFLTSGFALLPVKVLVKQENNTENRPETMNHPIVLGNDSSEASSLSPVLMPSNFGYLGDPRRNIRMLDTHLMAVQKKAIPRHAACYLVHSLFSKEILISSSVGISSQGCQSLDPNKMAAIREHLAAVFPNYDLSEHGEEWQACISDINSLIHNLRSRTPKTVLNNGGPTKPKRDRNDKRDGDDNASSSWVSQQAAISETREQGNSPQNSRALPEGIQEPSTDGAAVSDETLEYLGDPRRNIQMPKSLLITAKEKSRPELSAMYLIRSLFTDEVLMNSVRGSLGHGVYSLDTNEINALREFLQDIYPTCDLSENGYNWKLCVMAINSCIHSLRYDPQRSTAESQSPPATTPSTESKPKDTDLAD</sequence>
<keyword evidence="6" id="KW-1185">Reference proteome</keyword>
<dbReference type="SMART" id="SM01025">
    <property type="entry name" value="BEN"/>
    <property type="match status" value="2"/>
</dbReference>
<evidence type="ECO:0000313" key="6">
    <source>
        <dbReference type="Proteomes" id="UP001176941"/>
    </source>
</evidence>
<feature type="region of interest" description="Disordered" evidence="3">
    <location>
        <begin position="1"/>
        <end position="22"/>
    </location>
</feature>
<evidence type="ECO:0000256" key="2">
    <source>
        <dbReference type="ARBA" id="ARBA00023242"/>
    </source>
</evidence>
<reference evidence="5" key="1">
    <citation type="submission" date="2023-04" db="EMBL/GenBank/DDBJ databases">
        <authorList>
            <consortium name="ELIXIR-Norway"/>
        </authorList>
    </citation>
    <scope>NUCLEOTIDE SEQUENCE [LARGE SCALE GENOMIC DNA]</scope>
</reference>
<feature type="region of interest" description="Disordered" evidence="3">
    <location>
        <begin position="170"/>
        <end position="199"/>
    </location>
</feature>
<gene>
    <name evidence="5" type="ORF">MRATA1EN1_LOCUS29151</name>
</gene>
<evidence type="ECO:0000313" key="5">
    <source>
        <dbReference type="EMBL" id="CAI9180189.1"/>
    </source>
</evidence>